<name>A0A017S9U8_ASPRC</name>
<dbReference type="Gene3D" id="1.20.1740.10">
    <property type="entry name" value="Amino acid/polyamine transporter I"/>
    <property type="match status" value="1"/>
</dbReference>
<keyword evidence="6 8" id="KW-0472">Membrane</keyword>
<feature type="transmembrane region" description="Helical" evidence="8">
    <location>
        <begin position="477"/>
        <end position="499"/>
    </location>
</feature>
<keyword evidence="3 8" id="KW-0812">Transmembrane</keyword>
<evidence type="ECO:0000256" key="7">
    <source>
        <dbReference type="SAM" id="MobiDB-lite"/>
    </source>
</evidence>
<proteinExistence type="predicted"/>
<comment type="subcellular location">
    <subcellularLocation>
        <location evidence="1">Membrane</location>
        <topology evidence="1">Multi-pass membrane protein</topology>
    </subcellularLocation>
</comment>
<gene>
    <name evidence="10" type="ORF">EURHEDRAFT_414384</name>
</gene>
<dbReference type="InterPro" id="IPR004840">
    <property type="entry name" value="Amino_acid_permease_CS"/>
</dbReference>
<dbReference type="Pfam" id="PF00324">
    <property type="entry name" value="AA_permease"/>
    <property type="match status" value="1"/>
</dbReference>
<feature type="transmembrane region" description="Helical" evidence="8">
    <location>
        <begin position="300"/>
        <end position="321"/>
    </location>
</feature>
<evidence type="ECO:0000313" key="10">
    <source>
        <dbReference type="EMBL" id="EYE93556.1"/>
    </source>
</evidence>
<evidence type="ECO:0000259" key="9">
    <source>
        <dbReference type="Pfam" id="PF00324"/>
    </source>
</evidence>
<evidence type="ECO:0000256" key="5">
    <source>
        <dbReference type="ARBA" id="ARBA00022989"/>
    </source>
</evidence>
<keyword evidence="11" id="KW-1185">Reference proteome</keyword>
<feature type="domain" description="Amino acid permease/ SLC12A" evidence="9">
    <location>
        <begin position="69"/>
        <end position="533"/>
    </location>
</feature>
<evidence type="ECO:0000256" key="3">
    <source>
        <dbReference type="ARBA" id="ARBA00022692"/>
    </source>
</evidence>
<protein>
    <submittedName>
        <fullName evidence="10">General amino acid permease AGP2</fullName>
    </submittedName>
</protein>
<feature type="transmembrane region" description="Helical" evidence="8">
    <location>
        <begin position="212"/>
        <end position="232"/>
    </location>
</feature>
<dbReference type="OrthoDB" id="10062876at2759"/>
<keyword evidence="4" id="KW-0029">Amino-acid transport</keyword>
<dbReference type="RefSeq" id="XP_040637244.1">
    <property type="nucleotide sequence ID" value="XM_040782413.1"/>
</dbReference>
<evidence type="ECO:0000256" key="4">
    <source>
        <dbReference type="ARBA" id="ARBA00022970"/>
    </source>
</evidence>
<evidence type="ECO:0000256" key="1">
    <source>
        <dbReference type="ARBA" id="ARBA00004141"/>
    </source>
</evidence>
<dbReference type="FunFam" id="1.20.1740.10:FF:000006">
    <property type="entry name" value="General amino acid permease"/>
    <property type="match status" value="1"/>
</dbReference>
<feature type="transmembrane region" description="Helical" evidence="8">
    <location>
        <begin position="178"/>
        <end position="200"/>
    </location>
</feature>
<evidence type="ECO:0000256" key="6">
    <source>
        <dbReference type="ARBA" id="ARBA00023136"/>
    </source>
</evidence>
<evidence type="ECO:0000313" key="11">
    <source>
        <dbReference type="Proteomes" id="UP000019804"/>
    </source>
</evidence>
<dbReference type="GeneID" id="63697537"/>
<feature type="transmembrane region" description="Helical" evidence="8">
    <location>
        <begin position="99"/>
        <end position="126"/>
    </location>
</feature>
<keyword evidence="2" id="KW-0813">Transport</keyword>
<dbReference type="PIRSF" id="PIRSF006060">
    <property type="entry name" value="AA_transporter"/>
    <property type="match status" value="1"/>
</dbReference>
<dbReference type="PANTHER" id="PTHR43341:SF15">
    <property type="entry name" value="GENERAL AMINO ACID PERMEASE AGP2"/>
    <property type="match status" value="1"/>
</dbReference>
<feature type="transmembrane region" description="Helical" evidence="8">
    <location>
        <begin position="397"/>
        <end position="419"/>
    </location>
</feature>
<dbReference type="Proteomes" id="UP000019804">
    <property type="component" value="Unassembled WGS sequence"/>
</dbReference>
<keyword evidence="5 8" id="KW-1133">Transmembrane helix</keyword>
<dbReference type="PANTHER" id="PTHR43341">
    <property type="entry name" value="AMINO ACID PERMEASE"/>
    <property type="match status" value="1"/>
</dbReference>
<dbReference type="PROSITE" id="PS00218">
    <property type="entry name" value="AMINO_ACID_PERMEASE_1"/>
    <property type="match status" value="1"/>
</dbReference>
<accession>A0A017S9U8</accession>
<feature type="transmembrane region" description="Helical" evidence="8">
    <location>
        <begin position="505"/>
        <end position="525"/>
    </location>
</feature>
<dbReference type="GO" id="GO:0015171">
    <property type="term" value="F:amino acid transmembrane transporter activity"/>
    <property type="evidence" value="ECO:0007669"/>
    <property type="project" value="TreeGrafter"/>
</dbReference>
<dbReference type="InterPro" id="IPR004841">
    <property type="entry name" value="AA-permease/SLC12A_dom"/>
</dbReference>
<dbReference type="InterPro" id="IPR050524">
    <property type="entry name" value="APC_YAT"/>
</dbReference>
<dbReference type="STRING" id="1388766.A0A017S9U8"/>
<dbReference type="EMBL" id="KK088431">
    <property type="protein sequence ID" value="EYE93556.1"/>
    <property type="molecule type" value="Genomic_DNA"/>
</dbReference>
<reference evidence="11" key="1">
    <citation type="journal article" date="2014" name="Nat. Commun.">
        <title>Genomic adaptations of the halophilic Dead Sea filamentous fungus Eurotium rubrum.</title>
        <authorList>
            <person name="Kis-Papo T."/>
            <person name="Weig A.R."/>
            <person name="Riley R."/>
            <person name="Persoh D."/>
            <person name="Salamov A."/>
            <person name="Sun H."/>
            <person name="Lipzen A."/>
            <person name="Wasser S.P."/>
            <person name="Rambold G."/>
            <person name="Grigoriev I.V."/>
            <person name="Nevo E."/>
        </authorList>
    </citation>
    <scope>NUCLEOTIDE SEQUENCE [LARGE SCALE GENOMIC DNA]</scope>
    <source>
        <strain evidence="11">CBS 135680</strain>
    </source>
</reference>
<organism evidence="10 11">
    <name type="scientific">Aspergillus ruber (strain CBS 135680)</name>
    <dbReference type="NCBI Taxonomy" id="1388766"/>
    <lineage>
        <taxon>Eukaryota</taxon>
        <taxon>Fungi</taxon>
        <taxon>Dikarya</taxon>
        <taxon>Ascomycota</taxon>
        <taxon>Pezizomycotina</taxon>
        <taxon>Eurotiomycetes</taxon>
        <taxon>Eurotiomycetidae</taxon>
        <taxon>Eurotiales</taxon>
        <taxon>Aspergillaceae</taxon>
        <taxon>Aspergillus</taxon>
        <taxon>Aspergillus subgen. Aspergillus</taxon>
    </lineage>
</organism>
<evidence type="ECO:0000256" key="2">
    <source>
        <dbReference type="ARBA" id="ARBA00022448"/>
    </source>
</evidence>
<feature type="transmembrane region" description="Helical" evidence="8">
    <location>
        <begin position="431"/>
        <end position="456"/>
    </location>
</feature>
<feature type="transmembrane region" description="Helical" evidence="8">
    <location>
        <begin position="353"/>
        <end position="376"/>
    </location>
</feature>
<dbReference type="GO" id="GO:0016020">
    <property type="term" value="C:membrane"/>
    <property type="evidence" value="ECO:0007669"/>
    <property type="project" value="UniProtKB-SubCell"/>
</dbReference>
<feature type="region of interest" description="Disordered" evidence="7">
    <location>
        <begin position="1"/>
        <end position="57"/>
    </location>
</feature>
<evidence type="ECO:0000256" key="8">
    <source>
        <dbReference type="SAM" id="Phobius"/>
    </source>
</evidence>
<dbReference type="AlphaFoldDB" id="A0A017S9U8"/>
<sequence length="573" mass="63506">MSSNQDIASGPVSTAVEHESNKTTDLKAHLKNRIGIEKDTAVEDGEESINSEPQKPVYDHTHRKLKPRHVELIGIGGTIGTVLYVQIGQSLREGGPASLFLAFTIWCSVILCLTVSIAEMVTFLPLSSPTIRLAGRFVDEAFGVAAGYNFFVSQVAQIPFEIVACNLIITYWSDAVPVGAIVAIVLVLYIILNVFAVQWYGESEFWLSLGKVLLSVGLIIFTFIVMLGGNPLNDRFGFRYWQNPGSFAEHYKRGDLGRWLGFLYCLIKASFTIAGPDYVSMAAGEAVNPRKVLPKAYNGVFYRLTVFFVLGTLCVGILVPYNDSTMAAAFDQDKPGAAASPYVIAMDRLHIPILPHIVNAMVLGASFSAGNSYVYCASRSLYGLALDGKAPRFFTKCTRTGVPIYCVSIVLLISLLAFLQVSNSASVVINWFVNLVTASQLINFSVCTFTYIRFFKALEAQGFSRKTLPYTSRFQPYLAYISLICTTTMAFVGGYEVFLRGKWDVASFFFSYTMIGVFPVLYFGWKIVHRTRCRRAEEVDLVSGVEEIDDYTRNYVDVKPKNIITKTSRILFG</sequence>
<dbReference type="HOGENOM" id="CLU_007946_12_1_1"/>
<feature type="transmembrane region" description="Helical" evidence="8">
    <location>
        <begin position="70"/>
        <end position="87"/>
    </location>
</feature>
<feature type="compositionally biased region" description="Basic and acidic residues" evidence="7">
    <location>
        <begin position="16"/>
        <end position="41"/>
    </location>
</feature>